<accession>A0A0K2W1F4</accession>
<sequence length="215" mass="23784">MSEFSVLSANDTVLVLTHLQNEFAHPDGKGASIVYKFLKESGSLDRIKRVLAVCRKVGIPVIFHNETFRPGHPELRASRGGYVRGTGRVLGLARDGMAVRGEWGAEVIDDLAPDPNRDEFVLHNAKVDPFTCSEFEVLLRNLNRNIILVAGLACNFGIEMTARSGNERDYGICVLSDCIDRFLGEYSEKTVTELLPLYGRVATSDEIVKELESQA</sequence>
<dbReference type="Gene3D" id="3.40.50.850">
    <property type="entry name" value="Isochorismatase-like"/>
    <property type="match status" value="1"/>
</dbReference>
<dbReference type="Proteomes" id="UP000182888">
    <property type="component" value="Unassembled WGS sequence"/>
</dbReference>
<dbReference type="InterPro" id="IPR000868">
    <property type="entry name" value="Isochorismatase-like_dom"/>
</dbReference>
<dbReference type="Pfam" id="PF00857">
    <property type="entry name" value="Isochorismatase"/>
    <property type="match status" value="1"/>
</dbReference>
<name>A0A0K2W1F4_MESPL</name>
<dbReference type="EMBL" id="CCND01000017">
    <property type="protein sequence ID" value="CDX58849.1"/>
    <property type="molecule type" value="Genomic_DNA"/>
</dbReference>
<evidence type="ECO:0000256" key="1">
    <source>
        <dbReference type="ARBA" id="ARBA00022801"/>
    </source>
</evidence>
<dbReference type="AlphaFoldDB" id="A0A0K2W1F4"/>
<protein>
    <recommendedName>
        <fullName evidence="2">Isochorismatase-like domain-containing protein</fullName>
    </recommendedName>
</protein>
<keyword evidence="1" id="KW-0378">Hydrolase</keyword>
<organism evidence="3 4">
    <name type="scientific">Mesorhizobium plurifarium</name>
    <dbReference type="NCBI Taxonomy" id="69974"/>
    <lineage>
        <taxon>Bacteria</taxon>
        <taxon>Pseudomonadati</taxon>
        <taxon>Pseudomonadota</taxon>
        <taxon>Alphaproteobacteria</taxon>
        <taxon>Hyphomicrobiales</taxon>
        <taxon>Phyllobacteriaceae</taxon>
        <taxon>Mesorhizobium</taxon>
    </lineage>
</organism>
<dbReference type="PANTHER" id="PTHR43540">
    <property type="entry name" value="PEROXYUREIDOACRYLATE/UREIDOACRYLATE AMIDOHYDROLASE-RELATED"/>
    <property type="match status" value="1"/>
</dbReference>
<evidence type="ECO:0000259" key="2">
    <source>
        <dbReference type="Pfam" id="PF00857"/>
    </source>
</evidence>
<feature type="domain" description="Isochorismatase-like" evidence="2">
    <location>
        <begin position="12"/>
        <end position="205"/>
    </location>
</feature>
<dbReference type="SUPFAM" id="SSF52499">
    <property type="entry name" value="Isochorismatase-like hydrolases"/>
    <property type="match status" value="1"/>
</dbReference>
<evidence type="ECO:0000313" key="3">
    <source>
        <dbReference type="EMBL" id="CDX58849.1"/>
    </source>
</evidence>
<dbReference type="CDD" id="cd00431">
    <property type="entry name" value="cysteine_hydrolases"/>
    <property type="match status" value="1"/>
</dbReference>
<dbReference type="PANTHER" id="PTHR43540:SF16">
    <property type="entry name" value="ISOCHORISMATASE-LIKE DOMAIN-CONTAINING PROTEIN"/>
    <property type="match status" value="1"/>
</dbReference>
<evidence type="ECO:0000313" key="4">
    <source>
        <dbReference type="Proteomes" id="UP000182888"/>
    </source>
</evidence>
<dbReference type="InterPro" id="IPR050272">
    <property type="entry name" value="Isochorismatase-like_hydrls"/>
</dbReference>
<gene>
    <name evidence="3" type="ORF">MPL1032_240286</name>
</gene>
<dbReference type="InterPro" id="IPR036380">
    <property type="entry name" value="Isochorismatase-like_sf"/>
</dbReference>
<dbReference type="GO" id="GO:0016787">
    <property type="term" value="F:hydrolase activity"/>
    <property type="evidence" value="ECO:0007669"/>
    <property type="project" value="UniProtKB-KW"/>
</dbReference>
<proteinExistence type="predicted"/>
<reference evidence="4" key="1">
    <citation type="submission" date="2014-08" db="EMBL/GenBank/DDBJ databases">
        <authorList>
            <person name="Edwards T."/>
        </authorList>
    </citation>
    <scope>NUCLEOTIDE SEQUENCE [LARGE SCALE GENOMIC DNA]</scope>
</reference>